<protein>
    <recommendedName>
        <fullName evidence="1">EAL domain-containing protein</fullName>
    </recommendedName>
</protein>
<sequence length="119" mass="13470">MESVRKTLNKLCDIGLKISLDDFGTGFSSLSHIIELPIDELKLDRSFIHNFHMDAKRQNVIQNIIQLAHGMGLRIVAEGVEVEAECNLLKQYGCDVCQGYYFAYPMPLSRLLHENSQTA</sequence>
<name>A0ABQ5KI43_9EUKA</name>
<reference evidence="2" key="1">
    <citation type="submission" date="2022-03" db="EMBL/GenBank/DDBJ databases">
        <title>Draft genome sequence of Aduncisulcus paluster, a free-living microaerophilic Fornicata.</title>
        <authorList>
            <person name="Yuyama I."/>
            <person name="Kume K."/>
            <person name="Tamura T."/>
            <person name="Inagaki Y."/>
            <person name="Hashimoto T."/>
        </authorList>
    </citation>
    <scope>NUCLEOTIDE SEQUENCE</scope>
    <source>
        <strain evidence="2">NY0171</strain>
    </source>
</reference>
<keyword evidence="3" id="KW-1185">Reference proteome</keyword>
<dbReference type="PROSITE" id="PS50883">
    <property type="entry name" value="EAL"/>
    <property type="match status" value="1"/>
</dbReference>
<dbReference type="SUPFAM" id="SSF141868">
    <property type="entry name" value="EAL domain-like"/>
    <property type="match status" value="1"/>
</dbReference>
<gene>
    <name evidence="2" type="ORF">ADUPG1_002241</name>
</gene>
<dbReference type="InterPro" id="IPR001633">
    <property type="entry name" value="EAL_dom"/>
</dbReference>
<dbReference type="Proteomes" id="UP001057375">
    <property type="component" value="Unassembled WGS sequence"/>
</dbReference>
<organism evidence="2 3">
    <name type="scientific">Aduncisulcus paluster</name>
    <dbReference type="NCBI Taxonomy" id="2918883"/>
    <lineage>
        <taxon>Eukaryota</taxon>
        <taxon>Metamonada</taxon>
        <taxon>Carpediemonas-like organisms</taxon>
        <taxon>Aduncisulcus</taxon>
    </lineage>
</organism>
<comment type="caution">
    <text evidence="2">The sequence shown here is derived from an EMBL/GenBank/DDBJ whole genome shotgun (WGS) entry which is preliminary data.</text>
</comment>
<dbReference type="Gene3D" id="3.20.20.450">
    <property type="entry name" value="EAL domain"/>
    <property type="match status" value="1"/>
</dbReference>
<dbReference type="InterPro" id="IPR035919">
    <property type="entry name" value="EAL_sf"/>
</dbReference>
<evidence type="ECO:0000313" key="2">
    <source>
        <dbReference type="EMBL" id="GKT32186.1"/>
    </source>
</evidence>
<accession>A0ABQ5KI43</accession>
<dbReference type="Pfam" id="PF00563">
    <property type="entry name" value="EAL"/>
    <property type="match status" value="1"/>
</dbReference>
<dbReference type="CDD" id="cd01948">
    <property type="entry name" value="EAL"/>
    <property type="match status" value="1"/>
</dbReference>
<evidence type="ECO:0000259" key="1">
    <source>
        <dbReference type="PROSITE" id="PS50883"/>
    </source>
</evidence>
<dbReference type="SMART" id="SM00052">
    <property type="entry name" value="EAL"/>
    <property type="match status" value="1"/>
</dbReference>
<feature type="domain" description="EAL" evidence="1">
    <location>
        <begin position="1"/>
        <end position="119"/>
    </location>
</feature>
<proteinExistence type="predicted"/>
<dbReference type="PANTHER" id="PTHR33121">
    <property type="entry name" value="CYCLIC DI-GMP PHOSPHODIESTERASE PDEF"/>
    <property type="match status" value="1"/>
</dbReference>
<dbReference type="PANTHER" id="PTHR33121:SF70">
    <property type="entry name" value="SIGNALING PROTEIN YKOW"/>
    <property type="match status" value="1"/>
</dbReference>
<dbReference type="EMBL" id="BQXS01002490">
    <property type="protein sequence ID" value="GKT32186.1"/>
    <property type="molecule type" value="Genomic_DNA"/>
</dbReference>
<evidence type="ECO:0000313" key="3">
    <source>
        <dbReference type="Proteomes" id="UP001057375"/>
    </source>
</evidence>
<dbReference type="InterPro" id="IPR050706">
    <property type="entry name" value="Cyclic-di-GMP_PDE-like"/>
</dbReference>